<dbReference type="OrthoDB" id="5482852at2"/>
<evidence type="ECO:0000313" key="3">
    <source>
        <dbReference type="Proteomes" id="UP000011682"/>
    </source>
</evidence>
<gene>
    <name evidence="2" type="ORF">D187_002645</name>
</gene>
<evidence type="ECO:0000313" key="2">
    <source>
        <dbReference type="EMBL" id="EPX59901.1"/>
    </source>
</evidence>
<dbReference type="Proteomes" id="UP000011682">
    <property type="component" value="Unassembled WGS sequence"/>
</dbReference>
<evidence type="ECO:0008006" key="4">
    <source>
        <dbReference type="Google" id="ProtNLM"/>
    </source>
</evidence>
<feature type="chain" id="PRO_5004554173" description="Lipoprotein" evidence="1">
    <location>
        <begin position="33"/>
        <end position="497"/>
    </location>
</feature>
<dbReference type="AlphaFoldDB" id="S9P9T1"/>
<proteinExistence type="predicted"/>
<keyword evidence="1" id="KW-0732">Signal</keyword>
<dbReference type="EMBL" id="ANAH02000015">
    <property type="protein sequence ID" value="EPX59901.1"/>
    <property type="molecule type" value="Genomic_DNA"/>
</dbReference>
<accession>S9P9T1</accession>
<name>S9P9T1_CYSF2</name>
<dbReference type="PROSITE" id="PS51257">
    <property type="entry name" value="PROKAR_LIPOPROTEIN"/>
    <property type="match status" value="1"/>
</dbReference>
<feature type="signal peptide" evidence="1">
    <location>
        <begin position="1"/>
        <end position="32"/>
    </location>
</feature>
<comment type="caution">
    <text evidence="2">The sequence shown here is derived from an EMBL/GenBank/DDBJ whole genome shotgun (WGS) entry which is preliminary data.</text>
</comment>
<evidence type="ECO:0000256" key="1">
    <source>
        <dbReference type="SAM" id="SignalP"/>
    </source>
</evidence>
<organism evidence="2 3">
    <name type="scientific">Cystobacter fuscus (strain ATCC 25194 / DSM 2262 / NBRC 100088 / M29)</name>
    <dbReference type="NCBI Taxonomy" id="1242864"/>
    <lineage>
        <taxon>Bacteria</taxon>
        <taxon>Pseudomonadati</taxon>
        <taxon>Myxococcota</taxon>
        <taxon>Myxococcia</taxon>
        <taxon>Myxococcales</taxon>
        <taxon>Cystobacterineae</taxon>
        <taxon>Archangiaceae</taxon>
        <taxon>Cystobacter</taxon>
    </lineage>
</organism>
<protein>
    <recommendedName>
        <fullName evidence="4">Lipoprotein</fullName>
    </recommendedName>
</protein>
<keyword evidence="3" id="KW-1185">Reference proteome</keyword>
<reference evidence="2" key="1">
    <citation type="submission" date="2013-05" db="EMBL/GenBank/DDBJ databases">
        <title>Genome assembly of Cystobacter fuscus DSM 2262.</title>
        <authorList>
            <person name="Sharma G."/>
            <person name="Khatri I."/>
            <person name="Kaur C."/>
            <person name="Mayilraj S."/>
            <person name="Subramanian S."/>
        </authorList>
    </citation>
    <scope>NUCLEOTIDE SEQUENCE [LARGE SCALE GENOMIC DNA]</scope>
    <source>
        <strain evidence="2">DSM 2262</strain>
    </source>
</reference>
<sequence length="497" mass="51583">MNFSRVQPFQKPMSFPLRALLLGVALSSGATGCQPEQDSAGGEEQTRTGEHSLRVANSLTTQALVLNAITTNPSASAMLTSGGLQNMFYPAGGSYASLQRQLLDPDAQQVMSYLVSCALDAGSQVPWTEPTSGTLHIWKGKLGLCPEWKTGAPSAECKNRVSACLLARNNALGRRVELSLRGEDPSRPSLFSLEGVTLPVEHDPNTDALVPSYSACATPSTVTTRDCGWKGDGIGRCVPGQFVRLGAGARAPDQCGTGAVLGSASGAPMMLRACEGITGCDDGSARRLALGVGACGTSQPSMSFTCPASGVFSVMSQAADSTQTGTVSVQEETGTPAGTAYPLSEAEVFSVREGAYFGNIFEPSALGAKVYVDEAGKIQGKQQVIRGAVYRKMYSCQAAGWSDAAAYAANRLCALPSSGANCAAIPTGTCVNPTAPAYPSSRCAFSDGPVVGGDMDFEKCRDSTTGATWNEPITVFLHDACALMPKGSDACRTNGQK</sequence>
<dbReference type="RefSeq" id="WP_002629450.1">
    <property type="nucleotide sequence ID" value="NZ_ANAH02000015.1"/>
</dbReference>
<dbReference type="eggNOG" id="COG5184">
    <property type="taxonomic scope" value="Bacteria"/>
</dbReference>